<dbReference type="Proteomes" id="UP000785679">
    <property type="component" value="Unassembled WGS sequence"/>
</dbReference>
<evidence type="ECO:0000313" key="3">
    <source>
        <dbReference type="Proteomes" id="UP000785679"/>
    </source>
</evidence>
<evidence type="ECO:0000313" key="2">
    <source>
        <dbReference type="EMBL" id="TNV87213.1"/>
    </source>
</evidence>
<feature type="compositionally biased region" description="Low complexity" evidence="1">
    <location>
        <begin position="37"/>
        <end position="47"/>
    </location>
</feature>
<protein>
    <submittedName>
        <fullName evidence="2">Uncharacterized protein</fullName>
    </submittedName>
</protein>
<reference evidence="2" key="1">
    <citation type="submission" date="2019-06" db="EMBL/GenBank/DDBJ databases">
        <authorList>
            <person name="Zheng W."/>
        </authorList>
    </citation>
    <scope>NUCLEOTIDE SEQUENCE</scope>
    <source>
        <strain evidence="2">QDHG01</strain>
    </source>
</reference>
<dbReference type="EMBL" id="RRYP01000571">
    <property type="protein sequence ID" value="TNV87213.1"/>
    <property type="molecule type" value="Genomic_DNA"/>
</dbReference>
<accession>A0A8J8TAE8</accession>
<feature type="region of interest" description="Disordered" evidence="1">
    <location>
        <begin position="30"/>
        <end position="51"/>
    </location>
</feature>
<keyword evidence="3" id="KW-1185">Reference proteome</keyword>
<feature type="region of interest" description="Disordered" evidence="1">
    <location>
        <begin position="101"/>
        <end position="132"/>
    </location>
</feature>
<proteinExistence type="predicted"/>
<name>A0A8J8TAE8_HALGN</name>
<organism evidence="2 3">
    <name type="scientific">Halteria grandinella</name>
    <dbReference type="NCBI Taxonomy" id="5974"/>
    <lineage>
        <taxon>Eukaryota</taxon>
        <taxon>Sar</taxon>
        <taxon>Alveolata</taxon>
        <taxon>Ciliophora</taxon>
        <taxon>Intramacronucleata</taxon>
        <taxon>Spirotrichea</taxon>
        <taxon>Stichotrichia</taxon>
        <taxon>Sporadotrichida</taxon>
        <taxon>Halteriidae</taxon>
        <taxon>Halteria</taxon>
    </lineage>
</organism>
<gene>
    <name evidence="2" type="ORF">FGO68_gene4184</name>
</gene>
<evidence type="ECO:0000256" key="1">
    <source>
        <dbReference type="SAM" id="MobiDB-lite"/>
    </source>
</evidence>
<dbReference type="AlphaFoldDB" id="A0A8J8TAE8"/>
<sequence>MVQKAVSFQETPTVLETPALATLHPNGVIPVPALKHQSSQPQQPQPSKTMPLSEIVAEITAKNKMQTPQMKPSVDVEQQLSVLAPSGNNKRLSVIMNSNQTSGLSQLRPKPAFMRGPNVPLKKPAGKKVSQDIRSIQNDHPELKHLDSLEEDPNRVKSYNMLLKGDRE</sequence>
<comment type="caution">
    <text evidence="2">The sequence shown here is derived from an EMBL/GenBank/DDBJ whole genome shotgun (WGS) entry which is preliminary data.</text>
</comment>